<dbReference type="InterPro" id="IPR003889">
    <property type="entry name" value="FYrich_C"/>
</dbReference>
<dbReference type="Proteomes" id="UP001188597">
    <property type="component" value="Unassembled WGS sequence"/>
</dbReference>
<evidence type="ECO:0000313" key="4">
    <source>
        <dbReference type="EMBL" id="KAK3039815.1"/>
    </source>
</evidence>
<protein>
    <submittedName>
        <fullName evidence="4">Uncharacterized protein</fullName>
    </submittedName>
</protein>
<proteinExistence type="predicted"/>
<reference evidence="4" key="1">
    <citation type="submission" date="2022-12" db="EMBL/GenBank/DDBJ databases">
        <title>Draft genome assemblies for two species of Escallonia (Escalloniales).</title>
        <authorList>
            <person name="Chanderbali A."/>
            <person name="Dervinis C."/>
            <person name="Anghel I."/>
            <person name="Soltis D."/>
            <person name="Soltis P."/>
            <person name="Zapata F."/>
        </authorList>
    </citation>
    <scope>NUCLEOTIDE SEQUENCE</scope>
    <source>
        <strain evidence="4">UCBG64.0493</strain>
        <tissue evidence="4">Leaf</tissue>
    </source>
</reference>
<dbReference type="PROSITE" id="PS51542">
    <property type="entry name" value="FYRN"/>
    <property type="match status" value="1"/>
</dbReference>
<evidence type="ECO:0000256" key="1">
    <source>
        <dbReference type="ARBA" id="ARBA00004123"/>
    </source>
</evidence>
<dbReference type="InterPro" id="IPR003888">
    <property type="entry name" value="FYrich_N"/>
</dbReference>
<dbReference type="AlphaFoldDB" id="A0AA88XJ40"/>
<dbReference type="PANTHER" id="PTHR22715">
    <property type="entry name" value="TRANSFORMING GROWTH FACTOR BETA REGULATED GENE 1"/>
    <property type="match status" value="1"/>
</dbReference>
<dbReference type="GO" id="GO:0051726">
    <property type="term" value="P:regulation of cell cycle"/>
    <property type="evidence" value="ECO:0007669"/>
    <property type="project" value="TreeGrafter"/>
</dbReference>
<dbReference type="PANTHER" id="PTHR22715:SF1">
    <property type="entry name" value="DNA BINDING PROTEIN"/>
    <property type="match status" value="1"/>
</dbReference>
<feature type="region of interest" description="Disordered" evidence="3">
    <location>
        <begin position="211"/>
        <end position="290"/>
    </location>
</feature>
<comment type="caution">
    <text evidence="4">The sequence shown here is derived from an EMBL/GenBank/DDBJ whole genome shotgun (WGS) entry which is preliminary data.</text>
</comment>
<accession>A0AA88XJ40</accession>
<organism evidence="4 5">
    <name type="scientific">Escallonia herrerae</name>
    <dbReference type="NCBI Taxonomy" id="1293975"/>
    <lineage>
        <taxon>Eukaryota</taxon>
        <taxon>Viridiplantae</taxon>
        <taxon>Streptophyta</taxon>
        <taxon>Embryophyta</taxon>
        <taxon>Tracheophyta</taxon>
        <taxon>Spermatophyta</taxon>
        <taxon>Magnoliopsida</taxon>
        <taxon>eudicotyledons</taxon>
        <taxon>Gunneridae</taxon>
        <taxon>Pentapetalae</taxon>
        <taxon>asterids</taxon>
        <taxon>campanulids</taxon>
        <taxon>Escalloniales</taxon>
        <taxon>Escalloniaceae</taxon>
        <taxon>Escallonia</taxon>
    </lineage>
</organism>
<dbReference type="GO" id="GO:0048731">
    <property type="term" value="P:system development"/>
    <property type="evidence" value="ECO:0007669"/>
    <property type="project" value="UniProtKB-ARBA"/>
</dbReference>
<feature type="compositionally biased region" description="Basic and acidic residues" evidence="3">
    <location>
        <begin position="227"/>
        <end position="255"/>
    </location>
</feature>
<name>A0AA88XJ40_9ASTE</name>
<dbReference type="GO" id="GO:0140993">
    <property type="term" value="F:histone modifying activity"/>
    <property type="evidence" value="ECO:0007669"/>
    <property type="project" value="UniProtKB-ARBA"/>
</dbReference>
<dbReference type="PROSITE" id="PS51543">
    <property type="entry name" value="FYRC"/>
    <property type="match status" value="1"/>
</dbReference>
<comment type="subcellular location">
    <subcellularLocation>
        <location evidence="1">Nucleus</location>
    </subcellularLocation>
</comment>
<feature type="compositionally biased region" description="Polar residues" evidence="3">
    <location>
        <begin position="261"/>
        <end position="275"/>
    </location>
</feature>
<evidence type="ECO:0000256" key="2">
    <source>
        <dbReference type="ARBA" id="ARBA00023242"/>
    </source>
</evidence>
<dbReference type="InterPro" id="IPR040092">
    <property type="entry name" value="TBRG1"/>
</dbReference>
<keyword evidence="2" id="KW-0539">Nucleus</keyword>
<dbReference type="GO" id="GO:0005634">
    <property type="term" value="C:nucleus"/>
    <property type="evidence" value="ECO:0007669"/>
    <property type="project" value="UniProtKB-SubCell"/>
</dbReference>
<dbReference type="Gene3D" id="3.30.160.360">
    <property type="match status" value="1"/>
</dbReference>
<sequence length="496" mass="55613">MAKPDGLEIISIGALYEGPWEKKYWSSSRVRLHSSQSLSRYALVRKQSYNGRASVNTVCLTEITTNKNQGKDRYAYPVGYQAVRIHNMVTYTMEIIEGLKGPLFKISSSDGQSNSGQTPDIAWESFERKGCPRMKLWHGKIFSGKIDGVEFFGFKNPFVQRLLRELVANVSGTAESSLLSSDLCNEASGTKQHTQSMESCREFSTDADLLPQLGKPHFTGKRTRTNRITEMKSKSEASIKKLRSRDWKENADSSNRRKRSQMGQNSRNSLTSSFSNEKHDSRNSSGFLPATPNLETLIEEEKKLFSAKDGPPAISFDFSEHLKEECLLPNDTEKLLSSENFAATEESGKLSEDKEYYDRSKVAEWQGSSSLKPVEKKGETTESNDQQTFIDVDLCAPDTLDFLDNTSQALDYPKESLYDVNQELTVAYTVMSENLGTESYPEDEMATSTQNVNSEKNACDSVGHEIAKSMIKVLLPRALPLLETFSRKKKAATNLS</sequence>
<keyword evidence="5" id="KW-1185">Reference proteome</keyword>
<evidence type="ECO:0000313" key="5">
    <source>
        <dbReference type="Proteomes" id="UP001188597"/>
    </source>
</evidence>
<gene>
    <name evidence="4" type="ORF">RJ639_027128</name>
</gene>
<dbReference type="EMBL" id="JAVXUP010000069">
    <property type="protein sequence ID" value="KAK3039815.1"/>
    <property type="molecule type" value="Genomic_DNA"/>
</dbReference>
<evidence type="ECO:0000256" key="3">
    <source>
        <dbReference type="SAM" id="MobiDB-lite"/>
    </source>
</evidence>